<evidence type="ECO:0008006" key="3">
    <source>
        <dbReference type="Google" id="ProtNLM"/>
    </source>
</evidence>
<name>A0A8H6RGJ2_9PEZI</name>
<dbReference type="AlphaFoldDB" id="A0A8H6RGJ2"/>
<dbReference type="SUPFAM" id="SSF81383">
    <property type="entry name" value="F-box domain"/>
    <property type="match status" value="1"/>
</dbReference>
<dbReference type="EMBL" id="JABCIY010000150">
    <property type="protein sequence ID" value="KAF7192076.1"/>
    <property type="molecule type" value="Genomic_DNA"/>
</dbReference>
<organism evidence="1 2">
    <name type="scientific">Pseudocercospora fuligena</name>
    <dbReference type="NCBI Taxonomy" id="685502"/>
    <lineage>
        <taxon>Eukaryota</taxon>
        <taxon>Fungi</taxon>
        <taxon>Dikarya</taxon>
        <taxon>Ascomycota</taxon>
        <taxon>Pezizomycotina</taxon>
        <taxon>Dothideomycetes</taxon>
        <taxon>Dothideomycetidae</taxon>
        <taxon>Mycosphaerellales</taxon>
        <taxon>Mycosphaerellaceae</taxon>
        <taxon>Pseudocercospora</taxon>
    </lineage>
</organism>
<gene>
    <name evidence="1" type="ORF">HII31_06462</name>
</gene>
<dbReference type="OrthoDB" id="3800738at2759"/>
<evidence type="ECO:0000313" key="2">
    <source>
        <dbReference type="Proteomes" id="UP000660729"/>
    </source>
</evidence>
<keyword evidence="2" id="KW-1185">Reference proteome</keyword>
<dbReference type="InterPro" id="IPR036047">
    <property type="entry name" value="F-box-like_dom_sf"/>
</dbReference>
<reference evidence="1" key="1">
    <citation type="submission" date="2020-04" db="EMBL/GenBank/DDBJ databases">
        <title>Draft genome resource of the tomato pathogen Pseudocercospora fuligena.</title>
        <authorList>
            <person name="Zaccaron A."/>
        </authorList>
    </citation>
    <scope>NUCLEOTIDE SEQUENCE</scope>
    <source>
        <strain evidence="1">PF001</strain>
    </source>
</reference>
<accession>A0A8H6RGJ2</accession>
<proteinExistence type="predicted"/>
<dbReference type="Proteomes" id="UP000660729">
    <property type="component" value="Unassembled WGS sequence"/>
</dbReference>
<comment type="caution">
    <text evidence="1">The sequence shown here is derived from an EMBL/GenBank/DDBJ whole genome shotgun (WGS) entry which is preliminary data.</text>
</comment>
<sequence>MASASAKTFAIAELLEAILINLPARDLFVVQRINQTWHDCIEDSSPLQRKMFLKPISPPIDHLAQHPLAYEHDDCRLLYSSPIQLNPCLDISGCATATASMCDLVESTPIGAVRVTSRPGEDEIEVGIELRKWSEERKSTSENESWRGTLLSQPPITELKVRYYLWSKRSKRSEEEVMTIRNPKGLTLGDLVNAWQTIRKHGFKLSLSPEDAFVKFSVVAPPEWVLCDTDEDYGFFTTCYLETPDEVGNCQCVRALRAEE</sequence>
<protein>
    <recommendedName>
        <fullName evidence="3">F-box domain-containing protein</fullName>
    </recommendedName>
</protein>
<evidence type="ECO:0000313" key="1">
    <source>
        <dbReference type="EMBL" id="KAF7192076.1"/>
    </source>
</evidence>